<dbReference type="InterPro" id="IPR036390">
    <property type="entry name" value="WH_DNA-bd_sf"/>
</dbReference>
<sequence length="301" mass="33774">MDRYKEIEAFVQVMEHGSLAAAALHAGITPVMMGRRIDALEKRLGTQLMHRSTRRLVLTDAGARFLDECRPLLAQWAQAEASVAAQKHQASGHLIVSAPAAFGRLHVAPHASAFLKAHPAVKLSFNLTDRVVDLVREGYDMGIRIGGAIDPNFVAIRLATNQRVVCGTPAYFRRHGKPQTLDDLARHHCLAFNLQGGQQRGWYFQQDGKTVTVRAEGNLDCNDGELLHRWVSEGLGLGWRSTWEIQAQLQRGELVTVLDEFALPAYDILAVYPQQRHLPAKVRFFIDHLKKTFSKPNYWLK</sequence>
<evidence type="ECO:0000313" key="6">
    <source>
        <dbReference type="EMBL" id="GLS16292.1"/>
    </source>
</evidence>
<evidence type="ECO:0000313" key="7">
    <source>
        <dbReference type="Proteomes" id="UP001156903"/>
    </source>
</evidence>
<dbReference type="PANTHER" id="PTHR30537">
    <property type="entry name" value="HTH-TYPE TRANSCRIPTIONAL REGULATOR"/>
    <property type="match status" value="1"/>
</dbReference>
<keyword evidence="2" id="KW-0805">Transcription regulation</keyword>
<dbReference type="InterPro" id="IPR000847">
    <property type="entry name" value="LysR_HTH_N"/>
</dbReference>
<dbReference type="InterPro" id="IPR058163">
    <property type="entry name" value="LysR-type_TF_proteobact-type"/>
</dbReference>
<dbReference type="Pfam" id="PF00126">
    <property type="entry name" value="HTH_1"/>
    <property type="match status" value="1"/>
</dbReference>
<dbReference type="CDD" id="cd08422">
    <property type="entry name" value="PBP2_CrgA_like"/>
    <property type="match status" value="1"/>
</dbReference>
<dbReference type="Pfam" id="PF03466">
    <property type="entry name" value="LysR_substrate"/>
    <property type="match status" value="1"/>
</dbReference>
<keyword evidence="7" id="KW-1185">Reference proteome</keyword>
<dbReference type="SUPFAM" id="SSF53850">
    <property type="entry name" value="Periplasmic binding protein-like II"/>
    <property type="match status" value="1"/>
</dbReference>
<accession>A0ABQ6C7I4</accession>
<evidence type="ECO:0000256" key="2">
    <source>
        <dbReference type="ARBA" id="ARBA00023015"/>
    </source>
</evidence>
<comment type="caution">
    <text evidence="6">The sequence shown here is derived from an EMBL/GenBank/DDBJ whole genome shotgun (WGS) entry which is preliminary data.</text>
</comment>
<name>A0ABQ6C7I4_9BURK</name>
<dbReference type="Gene3D" id="1.10.10.10">
    <property type="entry name" value="Winged helix-like DNA-binding domain superfamily/Winged helix DNA-binding domain"/>
    <property type="match status" value="1"/>
</dbReference>
<dbReference type="EMBL" id="BSPB01000051">
    <property type="protein sequence ID" value="GLS16292.1"/>
    <property type="molecule type" value="Genomic_DNA"/>
</dbReference>
<evidence type="ECO:0000256" key="3">
    <source>
        <dbReference type="ARBA" id="ARBA00023125"/>
    </source>
</evidence>
<protein>
    <submittedName>
        <fullName evidence="6">LysR family transcriptional regulator</fullName>
    </submittedName>
</protein>
<proteinExistence type="inferred from homology"/>
<reference evidence="7" key="1">
    <citation type="journal article" date="2019" name="Int. J. Syst. Evol. Microbiol.">
        <title>The Global Catalogue of Microorganisms (GCM) 10K type strain sequencing project: providing services to taxonomists for standard genome sequencing and annotation.</title>
        <authorList>
            <consortium name="The Broad Institute Genomics Platform"/>
            <consortium name="The Broad Institute Genome Sequencing Center for Infectious Disease"/>
            <person name="Wu L."/>
            <person name="Ma J."/>
        </authorList>
    </citation>
    <scope>NUCLEOTIDE SEQUENCE [LARGE SCALE GENOMIC DNA]</scope>
    <source>
        <strain evidence="7">NBRC 109341</strain>
    </source>
</reference>
<evidence type="ECO:0000256" key="4">
    <source>
        <dbReference type="ARBA" id="ARBA00023163"/>
    </source>
</evidence>
<dbReference type="Proteomes" id="UP001156903">
    <property type="component" value="Unassembled WGS sequence"/>
</dbReference>
<evidence type="ECO:0000256" key="1">
    <source>
        <dbReference type="ARBA" id="ARBA00009437"/>
    </source>
</evidence>
<dbReference type="InterPro" id="IPR005119">
    <property type="entry name" value="LysR_subst-bd"/>
</dbReference>
<dbReference type="PROSITE" id="PS50931">
    <property type="entry name" value="HTH_LYSR"/>
    <property type="match status" value="1"/>
</dbReference>
<dbReference type="RefSeq" id="WP_284309044.1">
    <property type="nucleotide sequence ID" value="NZ_BSPB01000051.1"/>
</dbReference>
<dbReference type="Gene3D" id="3.40.190.290">
    <property type="match status" value="1"/>
</dbReference>
<keyword evidence="3" id="KW-0238">DNA-binding</keyword>
<gene>
    <name evidence="6" type="ORF">GCM10007935_37320</name>
</gene>
<organism evidence="6 7">
    <name type="scientific">Hydrogenophaga electricum</name>
    <dbReference type="NCBI Taxonomy" id="1230953"/>
    <lineage>
        <taxon>Bacteria</taxon>
        <taxon>Pseudomonadati</taxon>
        <taxon>Pseudomonadota</taxon>
        <taxon>Betaproteobacteria</taxon>
        <taxon>Burkholderiales</taxon>
        <taxon>Comamonadaceae</taxon>
        <taxon>Hydrogenophaga</taxon>
    </lineage>
</organism>
<feature type="domain" description="HTH lysR-type" evidence="5">
    <location>
        <begin position="1"/>
        <end position="59"/>
    </location>
</feature>
<dbReference type="PANTHER" id="PTHR30537:SF5">
    <property type="entry name" value="HTH-TYPE TRANSCRIPTIONAL ACTIVATOR TTDR-RELATED"/>
    <property type="match status" value="1"/>
</dbReference>
<comment type="similarity">
    <text evidence="1">Belongs to the LysR transcriptional regulatory family.</text>
</comment>
<evidence type="ECO:0000259" key="5">
    <source>
        <dbReference type="PROSITE" id="PS50931"/>
    </source>
</evidence>
<dbReference type="InterPro" id="IPR036388">
    <property type="entry name" value="WH-like_DNA-bd_sf"/>
</dbReference>
<keyword evidence="4" id="KW-0804">Transcription</keyword>
<dbReference type="SUPFAM" id="SSF46785">
    <property type="entry name" value="Winged helix' DNA-binding domain"/>
    <property type="match status" value="1"/>
</dbReference>